<protein>
    <submittedName>
        <fullName evidence="1">Uncharacterized protein</fullName>
    </submittedName>
</protein>
<dbReference type="EMBL" id="WIXI01000047">
    <property type="protein sequence ID" value="MQY48177.1"/>
    <property type="molecule type" value="Genomic_DNA"/>
</dbReference>
<reference evidence="1 2" key="1">
    <citation type="submission" date="2019-11" db="EMBL/GenBank/DDBJ databases">
        <title>Genome analysis of Rhizobacterium cereale a novel genus and species isolated from maize roots in North Spain.</title>
        <authorList>
            <person name="Menendez E."/>
            <person name="Flores-Felix J.D."/>
            <person name="Ramirez-Bahena M.-H."/>
            <person name="Igual J.M."/>
            <person name="Garcia-Fraile P."/>
            <person name="Peix A."/>
            <person name="Velazquez E."/>
        </authorList>
    </citation>
    <scope>NUCLEOTIDE SEQUENCE [LARGE SCALE GENOMIC DNA]</scope>
    <source>
        <strain evidence="1 2">RZME27</strain>
    </source>
</reference>
<evidence type="ECO:0000313" key="2">
    <source>
        <dbReference type="Proteomes" id="UP000435138"/>
    </source>
</evidence>
<evidence type="ECO:0000313" key="1">
    <source>
        <dbReference type="EMBL" id="MQY48177.1"/>
    </source>
</evidence>
<dbReference type="RefSeq" id="WP_153356094.1">
    <property type="nucleotide sequence ID" value="NZ_WIXI01000047.1"/>
</dbReference>
<organism evidence="1 2">
    <name type="scientific">Endobacterium cereale</name>
    <dbReference type="NCBI Taxonomy" id="2663029"/>
    <lineage>
        <taxon>Bacteria</taxon>
        <taxon>Pseudomonadati</taxon>
        <taxon>Pseudomonadota</taxon>
        <taxon>Alphaproteobacteria</taxon>
        <taxon>Hyphomicrobiales</taxon>
        <taxon>Rhizobiaceae</taxon>
        <taxon>Endobacterium</taxon>
    </lineage>
</organism>
<keyword evidence="2" id="KW-1185">Reference proteome</keyword>
<accession>A0A6A8AEE5</accession>
<comment type="caution">
    <text evidence="1">The sequence shown here is derived from an EMBL/GenBank/DDBJ whole genome shotgun (WGS) entry which is preliminary data.</text>
</comment>
<dbReference type="AlphaFoldDB" id="A0A6A8AEE5"/>
<name>A0A6A8AEE5_9HYPH</name>
<dbReference type="Proteomes" id="UP000435138">
    <property type="component" value="Unassembled WGS sequence"/>
</dbReference>
<gene>
    <name evidence="1" type="ORF">GAO09_19260</name>
</gene>
<sequence>MDEIKPPKPGLQDRFIECQEAIEDRVQQIVSDAHVAGWEHAETLAAIIEVAENLALGLGENQALDELLGRLNARKGPSHPKA</sequence>
<proteinExistence type="predicted"/>